<dbReference type="InterPro" id="IPR029069">
    <property type="entry name" value="HotDog_dom_sf"/>
</dbReference>
<evidence type="ECO:0000313" key="2">
    <source>
        <dbReference type="Proteomes" id="UP000626026"/>
    </source>
</evidence>
<evidence type="ECO:0000313" key="1">
    <source>
        <dbReference type="EMBL" id="MBC9205527.1"/>
    </source>
</evidence>
<dbReference type="InterPro" id="IPR016776">
    <property type="entry name" value="ApeP-like_dehydratase"/>
</dbReference>
<gene>
    <name evidence="1" type="ORF">IBL26_01665</name>
</gene>
<dbReference type="SUPFAM" id="SSF54637">
    <property type="entry name" value="Thioesterase/thiol ester dehydrase-isomerase"/>
    <property type="match status" value="1"/>
</dbReference>
<accession>A0ABR7RH89</accession>
<dbReference type="Proteomes" id="UP000626026">
    <property type="component" value="Unassembled WGS sequence"/>
</dbReference>
<comment type="caution">
    <text evidence="1">The sequence shown here is derived from an EMBL/GenBank/DDBJ whole genome shotgun (WGS) entry which is preliminary data.</text>
</comment>
<organism evidence="1 2">
    <name type="scientific">Teichococcus aerophilus</name>
    <dbReference type="NCBI Taxonomy" id="1224513"/>
    <lineage>
        <taxon>Bacteria</taxon>
        <taxon>Pseudomonadati</taxon>
        <taxon>Pseudomonadota</taxon>
        <taxon>Alphaproteobacteria</taxon>
        <taxon>Acetobacterales</taxon>
        <taxon>Roseomonadaceae</taxon>
        <taxon>Roseomonas</taxon>
    </lineage>
</organism>
<name>A0ABR7RH89_9PROT</name>
<dbReference type="RefSeq" id="WP_187782701.1">
    <property type="nucleotide sequence ID" value="NZ_JACTVA010000002.1"/>
</dbReference>
<keyword evidence="2" id="KW-1185">Reference proteome</keyword>
<sequence>MTHQLDHAGIAALVPHAGSMCLLDHTLAWNADSITCGAVSHRDVANPLRRGGVLPAVCGVEYALQAMALHGALTAQDGPQAAGYLASLRNLDLGAERLDDVTADLLVEATALAREARSFVYAFRVTADGAALLSGQAAIILPPEPGA</sequence>
<dbReference type="EMBL" id="JACTVA010000002">
    <property type="protein sequence ID" value="MBC9205527.1"/>
    <property type="molecule type" value="Genomic_DNA"/>
</dbReference>
<reference evidence="1 2" key="1">
    <citation type="journal article" date="2013" name="Int. J. Syst. Evol. Microbiol.">
        <title>Roseomonas aerophila sp. nov., isolated from air.</title>
        <authorList>
            <person name="Kim S.J."/>
            <person name="Weon H.Y."/>
            <person name="Ahn J.H."/>
            <person name="Hong S.B."/>
            <person name="Seok S.J."/>
            <person name="Whang K.S."/>
            <person name="Kwon S.W."/>
        </authorList>
    </citation>
    <scope>NUCLEOTIDE SEQUENCE [LARGE SCALE GENOMIC DNA]</scope>
    <source>
        <strain evidence="1 2">NBRC 108923</strain>
    </source>
</reference>
<protein>
    <submittedName>
        <fullName evidence="1">Hydroxymyristoyl-ACP dehydratase</fullName>
    </submittedName>
</protein>
<dbReference type="Pfam" id="PF22817">
    <property type="entry name" value="ApeP-like"/>
    <property type="match status" value="1"/>
</dbReference>
<proteinExistence type="predicted"/>
<dbReference type="Gene3D" id="3.10.129.10">
    <property type="entry name" value="Hotdog Thioesterase"/>
    <property type="match status" value="1"/>
</dbReference>